<feature type="region of interest" description="Disordered" evidence="1">
    <location>
        <begin position="1"/>
        <end position="21"/>
    </location>
</feature>
<dbReference type="Proteomes" id="UP000712281">
    <property type="component" value="Unassembled WGS sequence"/>
</dbReference>
<evidence type="ECO:0000256" key="2">
    <source>
        <dbReference type="SAM" id="Phobius"/>
    </source>
</evidence>
<accession>A0A8S9HHR6</accession>
<gene>
    <name evidence="3" type="ORF">F2Q68_00017888</name>
</gene>
<keyword evidence="2" id="KW-1133">Transmembrane helix</keyword>
<evidence type="ECO:0000256" key="1">
    <source>
        <dbReference type="SAM" id="MobiDB-lite"/>
    </source>
</evidence>
<evidence type="ECO:0000313" key="4">
    <source>
        <dbReference type="Proteomes" id="UP000712281"/>
    </source>
</evidence>
<feature type="transmembrane region" description="Helical" evidence="2">
    <location>
        <begin position="46"/>
        <end position="66"/>
    </location>
</feature>
<dbReference type="EMBL" id="QGKW02001940">
    <property type="protein sequence ID" value="KAF2556106.1"/>
    <property type="molecule type" value="Genomic_DNA"/>
</dbReference>
<comment type="caution">
    <text evidence="3">The sequence shown here is derived from an EMBL/GenBank/DDBJ whole genome shotgun (WGS) entry which is preliminary data.</text>
</comment>
<reference evidence="3" key="1">
    <citation type="submission" date="2019-12" db="EMBL/GenBank/DDBJ databases">
        <title>Genome sequencing and annotation of Brassica cretica.</title>
        <authorList>
            <person name="Studholme D.J."/>
            <person name="Sarris P.F."/>
        </authorList>
    </citation>
    <scope>NUCLEOTIDE SEQUENCE</scope>
    <source>
        <strain evidence="3">PFS-001/15</strain>
        <tissue evidence="3">Leaf</tissue>
    </source>
</reference>
<sequence length="72" mass="8356">MQSEEEEEEEEDDDDDDDDDDFVIAEERFTEEHKDQLVAIRKIQPLRILIAFGFCILVGNTSTMSLNSKFLS</sequence>
<name>A0A8S9HHR6_BRACR</name>
<protein>
    <submittedName>
        <fullName evidence="3">Uncharacterized protein</fullName>
    </submittedName>
</protein>
<keyword evidence="2" id="KW-0472">Membrane</keyword>
<keyword evidence="2" id="KW-0812">Transmembrane</keyword>
<organism evidence="3 4">
    <name type="scientific">Brassica cretica</name>
    <name type="common">Mustard</name>
    <dbReference type="NCBI Taxonomy" id="69181"/>
    <lineage>
        <taxon>Eukaryota</taxon>
        <taxon>Viridiplantae</taxon>
        <taxon>Streptophyta</taxon>
        <taxon>Embryophyta</taxon>
        <taxon>Tracheophyta</taxon>
        <taxon>Spermatophyta</taxon>
        <taxon>Magnoliopsida</taxon>
        <taxon>eudicotyledons</taxon>
        <taxon>Gunneridae</taxon>
        <taxon>Pentapetalae</taxon>
        <taxon>rosids</taxon>
        <taxon>malvids</taxon>
        <taxon>Brassicales</taxon>
        <taxon>Brassicaceae</taxon>
        <taxon>Brassiceae</taxon>
        <taxon>Brassica</taxon>
    </lineage>
</organism>
<proteinExistence type="predicted"/>
<dbReference type="AlphaFoldDB" id="A0A8S9HHR6"/>
<evidence type="ECO:0000313" key="3">
    <source>
        <dbReference type="EMBL" id="KAF2556106.1"/>
    </source>
</evidence>